<dbReference type="NCBIfam" id="NF033819">
    <property type="entry name" value="IS66_TnpB"/>
    <property type="match status" value="1"/>
</dbReference>
<dbReference type="PANTHER" id="PTHR36455">
    <property type="match status" value="1"/>
</dbReference>
<dbReference type="AlphaFoldDB" id="A0A370DHF2"/>
<dbReference type="EMBL" id="QFXD01000306">
    <property type="protein sequence ID" value="RDH84301.1"/>
    <property type="molecule type" value="Genomic_DNA"/>
</dbReference>
<protein>
    <recommendedName>
        <fullName evidence="3">Transposase</fullName>
    </recommendedName>
</protein>
<dbReference type="Proteomes" id="UP000255508">
    <property type="component" value="Unassembled WGS sequence"/>
</dbReference>
<organism evidence="1 2">
    <name type="scientific">endosymbiont of Lamellibrachia luymesi</name>
    <dbReference type="NCBI Taxonomy" id="2200907"/>
    <lineage>
        <taxon>Bacteria</taxon>
        <taxon>Pseudomonadati</taxon>
        <taxon>Pseudomonadota</taxon>
        <taxon>Gammaproteobacteria</taxon>
        <taxon>sulfur-oxidizing symbionts</taxon>
    </lineage>
</organism>
<gene>
    <name evidence="1" type="ORF">DIZ79_17100</name>
</gene>
<dbReference type="PANTHER" id="PTHR36455:SF1">
    <property type="entry name" value="BLR8292 PROTEIN"/>
    <property type="match status" value="1"/>
</dbReference>
<proteinExistence type="predicted"/>
<evidence type="ECO:0008006" key="3">
    <source>
        <dbReference type="Google" id="ProtNLM"/>
    </source>
</evidence>
<comment type="caution">
    <text evidence="1">The sequence shown here is derived from an EMBL/GenBank/DDBJ whole genome shotgun (WGS) entry which is preliminary data.</text>
</comment>
<evidence type="ECO:0000313" key="1">
    <source>
        <dbReference type="EMBL" id="RDH84301.1"/>
    </source>
</evidence>
<dbReference type="InterPro" id="IPR008878">
    <property type="entry name" value="Transposase_IS66_Orf2"/>
</dbReference>
<evidence type="ECO:0000313" key="2">
    <source>
        <dbReference type="Proteomes" id="UP000255508"/>
    </source>
</evidence>
<name>A0A370DHF2_9GAMM</name>
<sequence length="119" mass="14284">MMRPSSDLPAVYLCRNIVDFRKGINGLAVLVEEVLQHDPFSEQLFVFCNRKRDKVKILYWERNGFCLWQKRLERARFKWPRRVADEVVTLSGQQLNWLLDGYDVMRMQPHDRLHYSSVL</sequence>
<reference evidence="1 2" key="1">
    <citation type="journal article" date="2018" name="ISME J.">
        <title>Endosymbiont genomes yield clues of tubeworm success.</title>
        <authorList>
            <person name="Li Y."/>
            <person name="Liles M.R."/>
            <person name="Halanych K.M."/>
        </authorList>
    </citation>
    <scope>NUCLEOTIDE SEQUENCE [LARGE SCALE GENOMIC DNA]</scope>
    <source>
        <strain evidence="1">A1422</strain>
    </source>
</reference>
<dbReference type="Pfam" id="PF05717">
    <property type="entry name" value="TnpB_IS66"/>
    <property type="match status" value="1"/>
</dbReference>
<accession>A0A370DHF2</accession>